<keyword evidence="3" id="KW-1185">Reference proteome</keyword>
<dbReference type="Proteomes" id="UP000028181">
    <property type="component" value="Chromosome I"/>
</dbReference>
<dbReference type="KEGG" id="ngg:RG540_CH11820"/>
<dbReference type="RefSeq" id="WP_038585642.1">
    <property type="nucleotide sequence ID" value="NZ_HG938353.1"/>
</dbReference>
<accession>A0A068SNI3</accession>
<evidence type="ECO:0000259" key="1">
    <source>
        <dbReference type="Pfam" id="PF00248"/>
    </source>
</evidence>
<dbReference type="eggNOG" id="COG0667">
    <property type="taxonomic scope" value="Bacteria"/>
</dbReference>
<reference evidence="3" key="1">
    <citation type="journal article" date="2014" name="BMC Genomics">
        <title>Genome sequencing of two Neorhizobium galegae strains reveals a noeT gene responsible for the unusual acetylation of the nodulation factors.</title>
        <authorList>
            <person name="Osterman J."/>
            <person name="Marsh J."/>
            <person name="Laine P.K."/>
            <person name="Zeng Z."/>
            <person name="Alatalo E."/>
            <person name="Sullivan J.T."/>
            <person name="Young J.P."/>
            <person name="Thomas-Oates J."/>
            <person name="Paulin L."/>
            <person name="Lindstrom K."/>
        </authorList>
    </citation>
    <scope>NUCLEOTIDE SEQUENCE [LARGE SCALE GENOMIC DNA]</scope>
    <source>
        <strain evidence="3">HAMBI 540</strain>
    </source>
</reference>
<dbReference type="GO" id="GO:0016491">
    <property type="term" value="F:oxidoreductase activity"/>
    <property type="evidence" value="ECO:0007669"/>
    <property type="project" value="InterPro"/>
</dbReference>
<feature type="domain" description="NADP-dependent oxidoreductase" evidence="1">
    <location>
        <begin position="15"/>
        <end position="316"/>
    </location>
</feature>
<dbReference type="InterPro" id="IPR053135">
    <property type="entry name" value="AKR2_Oxidoreductase"/>
</dbReference>
<dbReference type="PANTHER" id="PTHR43312">
    <property type="entry name" value="D-THREO-ALDOSE 1-DEHYDROGENASE"/>
    <property type="match status" value="1"/>
</dbReference>
<dbReference type="AlphaFoldDB" id="A0A068SNI3"/>
<dbReference type="PRINTS" id="PR00069">
    <property type="entry name" value="ALDKETRDTASE"/>
</dbReference>
<sequence>MRNHAFGRTSFTVSEIGFGAWQIGGSWGDVAEADGAKALEAALDAGVTFIDTADVYGDGRSEKIIAGVLKSRGSNRPMVATKAGRRLSPHVADGYTKANLEGFIDRSLKNLEIDSLDLVQLHCPPTEVLYRPEVFGALDDLRRAGKIKNYGVSVEKVEEALKAIEYPDVTSIQIIYNIFRQRPADLFFREAKQKNVAVIVRVPLASGLLSGKITRDTAFAKDDHRNFNRHGDAFDVGETFAGVPFEVGLQAVEEVRKLVPQGASMAAFALKWILMNEAVTVVIPGARNEAQARGNAAAAELAALSADVMTATKEIYARLVAPHVHQRW</sequence>
<dbReference type="GeneID" id="24257469"/>
<dbReference type="InterPro" id="IPR020471">
    <property type="entry name" value="AKR"/>
</dbReference>
<organism evidence="2 3">
    <name type="scientific">Neorhizobium galegae bv. orientalis str. HAMBI 540</name>
    <dbReference type="NCBI Taxonomy" id="1028800"/>
    <lineage>
        <taxon>Bacteria</taxon>
        <taxon>Pseudomonadati</taxon>
        <taxon>Pseudomonadota</taxon>
        <taxon>Alphaproteobacteria</taxon>
        <taxon>Hyphomicrobiales</taxon>
        <taxon>Rhizobiaceae</taxon>
        <taxon>Rhizobium/Agrobacterium group</taxon>
        <taxon>Neorhizobium</taxon>
    </lineage>
</organism>
<dbReference type="HOGENOM" id="CLU_023205_2_3_5"/>
<dbReference type="InterPro" id="IPR036812">
    <property type="entry name" value="NAD(P)_OxRdtase_dom_sf"/>
</dbReference>
<dbReference type="Gene3D" id="3.20.20.100">
    <property type="entry name" value="NADP-dependent oxidoreductase domain"/>
    <property type="match status" value="1"/>
</dbReference>
<dbReference type="InterPro" id="IPR023210">
    <property type="entry name" value="NADP_OxRdtase_dom"/>
</dbReference>
<dbReference type="PANTHER" id="PTHR43312:SF1">
    <property type="entry name" value="NADP-DEPENDENT OXIDOREDUCTASE DOMAIN-CONTAINING PROTEIN"/>
    <property type="match status" value="1"/>
</dbReference>
<dbReference type="SUPFAM" id="SSF51430">
    <property type="entry name" value="NAD(P)-linked oxidoreductase"/>
    <property type="match status" value="1"/>
</dbReference>
<proteinExistence type="predicted"/>
<dbReference type="PATRIC" id="fig|1028800.3.peg.1200"/>
<dbReference type="EMBL" id="HG938353">
    <property type="protein sequence ID" value="CDN47369.1"/>
    <property type="molecule type" value="Genomic_DNA"/>
</dbReference>
<dbReference type="OrthoDB" id="9803483at2"/>
<gene>
    <name evidence="2" type="ORF">RG540_CH11820</name>
</gene>
<evidence type="ECO:0000313" key="3">
    <source>
        <dbReference type="Proteomes" id="UP000028181"/>
    </source>
</evidence>
<protein>
    <submittedName>
        <fullName evidence="2">Aldo/keto reductase</fullName>
    </submittedName>
</protein>
<dbReference type="CDD" id="cd19086">
    <property type="entry name" value="AKR_AKR11C1"/>
    <property type="match status" value="1"/>
</dbReference>
<name>A0A068SNI3_NEOGA</name>
<dbReference type="Pfam" id="PF00248">
    <property type="entry name" value="Aldo_ket_red"/>
    <property type="match status" value="1"/>
</dbReference>
<evidence type="ECO:0000313" key="2">
    <source>
        <dbReference type="EMBL" id="CDN47369.1"/>
    </source>
</evidence>